<comment type="cofactor">
    <cofactor evidence="1">
        <name>Zn(2+)</name>
        <dbReference type="ChEBI" id="CHEBI:29105"/>
    </cofactor>
</comment>
<reference evidence="8" key="1">
    <citation type="submission" date="2016-02" db="EMBL/GenBank/DDBJ databases">
        <authorList>
            <person name="Holder M.E."/>
            <person name="Ajami N.J."/>
            <person name="Petrosino J.F."/>
        </authorList>
    </citation>
    <scope>NUCLEOTIDE SEQUENCE [LARGE SCALE GENOMIC DNA]</scope>
    <source>
        <strain evidence="8">CCUG 45958</strain>
    </source>
</reference>
<dbReference type="PANTHER" id="PTHR43808">
    <property type="entry name" value="ACETYLORNITHINE DEACETYLASE"/>
    <property type="match status" value="1"/>
</dbReference>
<keyword evidence="2" id="KW-0479">Metal-binding</keyword>
<evidence type="ECO:0000256" key="3">
    <source>
        <dbReference type="ARBA" id="ARBA00022801"/>
    </source>
</evidence>
<dbReference type="InterPro" id="IPR001261">
    <property type="entry name" value="ArgE/DapE_CS"/>
</dbReference>
<dbReference type="Pfam" id="PF07687">
    <property type="entry name" value="M20_dimer"/>
    <property type="match status" value="1"/>
</dbReference>
<dbReference type="InterPro" id="IPR036264">
    <property type="entry name" value="Bact_exopeptidase_dim_dom"/>
</dbReference>
<dbReference type="Gene3D" id="3.30.70.360">
    <property type="match status" value="1"/>
</dbReference>
<dbReference type="SUPFAM" id="SSF53187">
    <property type="entry name" value="Zn-dependent exopeptidases"/>
    <property type="match status" value="1"/>
</dbReference>
<feature type="active site" description="Proton acceptor" evidence="5">
    <location>
        <position position="163"/>
    </location>
</feature>
<keyword evidence="3" id="KW-0378">Hydrolase</keyword>
<dbReference type="PIRSF" id="PIRSF037238">
    <property type="entry name" value="Carboxypeptidase_G2"/>
    <property type="match status" value="1"/>
</dbReference>
<evidence type="ECO:0000256" key="2">
    <source>
        <dbReference type="ARBA" id="ARBA00022723"/>
    </source>
</evidence>
<gene>
    <name evidence="7" type="ORF">AXF13_05625</name>
</gene>
<dbReference type="InterPro" id="IPR002933">
    <property type="entry name" value="Peptidase_M20"/>
</dbReference>
<dbReference type="PROSITE" id="PS00758">
    <property type="entry name" value="ARGE_DAPE_CPG2_1"/>
    <property type="match status" value="1"/>
</dbReference>
<dbReference type="InterPro" id="IPR017150">
    <property type="entry name" value="Pept_M20_glutamate_carboxypep"/>
</dbReference>
<evidence type="ECO:0000256" key="5">
    <source>
        <dbReference type="PIRSR" id="PIRSR037238-1"/>
    </source>
</evidence>
<keyword evidence="8" id="KW-1185">Reference proteome</keyword>
<evidence type="ECO:0000256" key="4">
    <source>
        <dbReference type="ARBA" id="ARBA00022833"/>
    </source>
</evidence>
<dbReference type="EMBL" id="CP014229">
    <property type="protein sequence ID" value="AMD89634.1"/>
    <property type="molecule type" value="Genomic_DNA"/>
</dbReference>
<dbReference type="RefSeq" id="WP_062251982.1">
    <property type="nucleotide sequence ID" value="NZ_CP014229.1"/>
</dbReference>
<dbReference type="GO" id="GO:0046872">
    <property type="term" value="F:metal ion binding"/>
    <property type="evidence" value="ECO:0007669"/>
    <property type="project" value="UniProtKB-KW"/>
</dbReference>
<dbReference type="AlphaFoldDB" id="A0A0X8JIW1"/>
<sequence length="416" mass="43836">MEPAQWKTALDTILQDQEASMLALLEELVGIDSPTAHADGVNRMGERLTAWLGEAGFQVRRLPKPPVPEDEAWQKDLGDVFTARTHAPEAGPGIAFIGHMDTVFPVGTAAARPFRLDRAADRATGPGVADMKAGLVAMLFAARALKQSGLLPCPLTLMFSPDEELGSPTASKALAAQLPGAMAVICAEPGGEGGKVTLSRKGSGHMHLKIQGKAAHAGRNYEEGASAVIELAHKILGINAFLDLPRGLTVNTGLVSGGISANSVAPWAEARIHLTYRTLEDGRRVVAGIRELVEKPVVPGTTAHISGGLRLYPLERSPQGDAFFELVREAGETLGMRLSGQHYESAAESGFCAGALGIPTICCMGPEGENIHTAQEYMLPSTLLPRCKLMALSALQAARAFGKQPRPSMLPPGADA</sequence>
<dbReference type="GO" id="GO:0016787">
    <property type="term" value="F:hydrolase activity"/>
    <property type="evidence" value="ECO:0007669"/>
    <property type="project" value="UniProtKB-KW"/>
</dbReference>
<evidence type="ECO:0000313" key="7">
    <source>
        <dbReference type="EMBL" id="AMD89634.1"/>
    </source>
</evidence>
<dbReference type="KEGG" id="dfi:AXF13_05625"/>
<proteinExistence type="predicted"/>
<dbReference type="Pfam" id="PF01546">
    <property type="entry name" value="Peptidase_M20"/>
    <property type="match status" value="1"/>
</dbReference>
<dbReference type="SUPFAM" id="SSF55031">
    <property type="entry name" value="Bacterial exopeptidase dimerisation domain"/>
    <property type="match status" value="1"/>
</dbReference>
<dbReference type="InterPro" id="IPR011650">
    <property type="entry name" value="Peptidase_M20_dimer"/>
</dbReference>
<accession>A0A0X8JIW1</accession>
<dbReference type="CDD" id="cd03885">
    <property type="entry name" value="M20_CPDG2"/>
    <property type="match status" value="1"/>
</dbReference>
<evidence type="ECO:0000256" key="1">
    <source>
        <dbReference type="ARBA" id="ARBA00001947"/>
    </source>
</evidence>
<name>A0A0X8JIW1_9BACT</name>
<keyword evidence="4" id="KW-0862">Zinc</keyword>
<feature type="domain" description="Peptidase M20 dimerisation" evidence="6">
    <location>
        <begin position="199"/>
        <end position="298"/>
    </location>
</feature>
<protein>
    <submittedName>
        <fullName evidence="7">Peptidase M20</fullName>
    </submittedName>
</protein>
<feature type="active site" evidence="5">
    <location>
        <position position="101"/>
    </location>
</feature>
<dbReference type="Gene3D" id="3.40.630.10">
    <property type="entry name" value="Zn peptidases"/>
    <property type="match status" value="1"/>
</dbReference>
<dbReference type="InterPro" id="IPR050072">
    <property type="entry name" value="Peptidase_M20A"/>
</dbReference>
<evidence type="ECO:0000259" key="6">
    <source>
        <dbReference type="Pfam" id="PF07687"/>
    </source>
</evidence>
<dbReference type="PANTHER" id="PTHR43808:SF9">
    <property type="entry name" value="BLL0789 PROTEIN"/>
    <property type="match status" value="1"/>
</dbReference>
<organism evidence="7 8">
    <name type="scientific">Desulfovibrio fairfieldensis</name>
    <dbReference type="NCBI Taxonomy" id="44742"/>
    <lineage>
        <taxon>Bacteria</taxon>
        <taxon>Pseudomonadati</taxon>
        <taxon>Thermodesulfobacteriota</taxon>
        <taxon>Desulfovibrionia</taxon>
        <taxon>Desulfovibrionales</taxon>
        <taxon>Desulfovibrionaceae</taxon>
        <taxon>Desulfovibrio</taxon>
    </lineage>
</organism>
<dbReference type="Proteomes" id="UP000069241">
    <property type="component" value="Chromosome"/>
</dbReference>
<evidence type="ECO:0000313" key="8">
    <source>
        <dbReference type="Proteomes" id="UP000069241"/>
    </source>
</evidence>
<dbReference type="STRING" id="44742.AXF13_05625"/>